<organism evidence="1">
    <name type="scientific">bioreactor metagenome</name>
    <dbReference type="NCBI Taxonomy" id="1076179"/>
    <lineage>
        <taxon>unclassified sequences</taxon>
        <taxon>metagenomes</taxon>
        <taxon>ecological metagenomes</taxon>
    </lineage>
</organism>
<reference evidence="1" key="1">
    <citation type="submission" date="2019-08" db="EMBL/GenBank/DDBJ databases">
        <authorList>
            <person name="Kucharzyk K."/>
            <person name="Murdoch R.W."/>
            <person name="Higgins S."/>
            <person name="Loffler F."/>
        </authorList>
    </citation>
    <scope>NUCLEOTIDE SEQUENCE</scope>
</reference>
<accession>A0A645GJ32</accession>
<comment type="caution">
    <text evidence="1">The sequence shown here is derived from an EMBL/GenBank/DDBJ whole genome shotgun (WGS) entry which is preliminary data.</text>
</comment>
<dbReference type="EMBL" id="VSSQ01075253">
    <property type="protein sequence ID" value="MPN25902.1"/>
    <property type="molecule type" value="Genomic_DNA"/>
</dbReference>
<evidence type="ECO:0000313" key="1">
    <source>
        <dbReference type="EMBL" id="MPN25902.1"/>
    </source>
</evidence>
<proteinExistence type="predicted"/>
<dbReference type="AlphaFoldDB" id="A0A645GJ32"/>
<name>A0A645GJ32_9ZZZZ</name>
<gene>
    <name evidence="1" type="ORF">SDC9_173323</name>
</gene>
<protein>
    <submittedName>
        <fullName evidence="1">Uncharacterized protein</fullName>
    </submittedName>
</protein>
<sequence>MKVTKVLFFFRGSFFKYCVLRLLRVKQVEDQAELFLSQLILVSVNAYPCQPTFKFILRVVVVKFLMGLQPGLLVQIIGIIRVLAQCPT</sequence>